<dbReference type="SUPFAM" id="SSF50129">
    <property type="entry name" value="GroES-like"/>
    <property type="match status" value="1"/>
</dbReference>
<dbReference type="RefSeq" id="XP_067546758.1">
    <property type="nucleotide sequence ID" value="XM_067694437.1"/>
</dbReference>
<dbReference type="PANTHER" id="PTHR43205">
    <property type="entry name" value="PROSTAGLANDIN REDUCTASE"/>
    <property type="match status" value="1"/>
</dbReference>
<evidence type="ECO:0008006" key="6">
    <source>
        <dbReference type="Google" id="ProtNLM"/>
    </source>
</evidence>
<comment type="caution">
    <text evidence="4">The sequence shown here is derived from an EMBL/GenBank/DDBJ whole genome shotgun (WGS) entry which is preliminary data.</text>
</comment>
<evidence type="ECO:0000313" key="5">
    <source>
        <dbReference type="Proteomes" id="UP000669133"/>
    </source>
</evidence>
<evidence type="ECO:0000256" key="1">
    <source>
        <dbReference type="ARBA" id="ARBA00023002"/>
    </source>
</evidence>
<dbReference type="Pfam" id="PF16884">
    <property type="entry name" value="ADH_N_2"/>
    <property type="match status" value="1"/>
</dbReference>
<evidence type="ECO:0000313" key="4">
    <source>
        <dbReference type="EMBL" id="KAG5417642.1"/>
    </source>
</evidence>
<dbReference type="InterPro" id="IPR013149">
    <property type="entry name" value="ADH-like_C"/>
</dbReference>
<reference evidence="4 5" key="1">
    <citation type="submission" date="2020-12" db="EMBL/GenBank/DDBJ databases">
        <title>Effect of drift, selection, and recombination on the evolution of hybrid genomes in Candida yeast pathogens.</title>
        <authorList>
            <person name="Mixao V."/>
            <person name="Ksiezopolska E."/>
            <person name="Saus E."/>
            <person name="Boekhout T."/>
            <person name="Gacser A."/>
            <person name="Gabaldon T."/>
        </authorList>
    </citation>
    <scope>NUCLEOTIDE SEQUENCE [LARGE SCALE GENOMIC DNA]</scope>
    <source>
        <strain evidence="4 5">BP57</strain>
    </source>
</reference>
<feature type="domain" description="Alcohol dehydrogenase-like C-terminal" evidence="2">
    <location>
        <begin position="181"/>
        <end position="316"/>
    </location>
</feature>
<dbReference type="EMBL" id="JAEOAQ010000007">
    <property type="protein sequence ID" value="KAG5417642.1"/>
    <property type="molecule type" value="Genomic_DNA"/>
</dbReference>
<dbReference type="InterPro" id="IPR036291">
    <property type="entry name" value="NAD(P)-bd_dom_sf"/>
</dbReference>
<dbReference type="GO" id="GO:0016628">
    <property type="term" value="F:oxidoreductase activity, acting on the CH-CH group of donors, NAD or NADP as acceptor"/>
    <property type="evidence" value="ECO:0007669"/>
    <property type="project" value="InterPro"/>
</dbReference>
<dbReference type="FunFam" id="3.40.50.720:FF:000121">
    <property type="entry name" value="Prostaglandin reductase 2"/>
    <property type="match status" value="1"/>
</dbReference>
<dbReference type="CDD" id="cd05288">
    <property type="entry name" value="PGDH"/>
    <property type="match status" value="1"/>
</dbReference>
<feature type="domain" description="Oxidoreductase N-terminal" evidence="3">
    <location>
        <begin position="27"/>
        <end position="124"/>
    </location>
</feature>
<gene>
    <name evidence="4" type="ORF">I9W82_005278</name>
</gene>
<dbReference type="InterPro" id="IPR045010">
    <property type="entry name" value="MDR_fam"/>
</dbReference>
<organism evidence="4 5">
    <name type="scientific">Candida metapsilosis</name>
    <dbReference type="NCBI Taxonomy" id="273372"/>
    <lineage>
        <taxon>Eukaryota</taxon>
        <taxon>Fungi</taxon>
        <taxon>Dikarya</taxon>
        <taxon>Ascomycota</taxon>
        <taxon>Saccharomycotina</taxon>
        <taxon>Pichiomycetes</taxon>
        <taxon>Debaryomycetaceae</taxon>
        <taxon>Candida/Lodderomyces clade</taxon>
        <taxon>Candida</taxon>
    </lineage>
</organism>
<dbReference type="SUPFAM" id="SSF51735">
    <property type="entry name" value="NAD(P)-binding Rossmann-fold domains"/>
    <property type="match status" value="1"/>
</dbReference>
<dbReference type="GeneID" id="93653907"/>
<sequence length="371" mass="40574">MSLPTKVTQIVFERNPNGDVITDVTKPDSTFVVKEAKLDTNLKKGDLLIKTLYLSNDPTQRNWLRKKGNEGRNYAKSVYEGQVMEALGIAKVVKSNADGFKEGDIVSSRIQWADYSILSADAVFNKVDPNANLPLPYYLSVLGMTSLTAFFGLVEAGQLRKYLSGKHEKGPIVCVSAASGAVGSTVVQIAKHLLGASKVIGLSGSDEKSKWVEKLGADLCVNYKNPDYQEQIVKFLDGEYIDVYFDNVGGDILSFVLTQMAKFGRIAACGAISGYNDPKAARVDGWSHIITECLTVKGFLVGNYKDKYPEAISILTKAIKEKKLDVDDAIHVETLTGDSDSDKFAKVPQIWNQLFTGEKPKGKLLIKVADS</sequence>
<dbReference type="Gene3D" id="3.40.50.720">
    <property type="entry name" value="NAD(P)-binding Rossmann-like Domain"/>
    <property type="match status" value="1"/>
</dbReference>
<dbReference type="Pfam" id="PF00107">
    <property type="entry name" value="ADH_zinc_N"/>
    <property type="match status" value="1"/>
</dbReference>
<dbReference type="PANTHER" id="PTHR43205:SF19">
    <property type="entry name" value="ENOYL REDUCTASE (ER) DOMAIN-CONTAINING PROTEIN"/>
    <property type="match status" value="1"/>
</dbReference>
<evidence type="ECO:0000259" key="3">
    <source>
        <dbReference type="Pfam" id="PF16884"/>
    </source>
</evidence>
<dbReference type="InterPro" id="IPR011032">
    <property type="entry name" value="GroES-like_sf"/>
</dbReference>
<dbReference type="Proteomes" id="UP000669133">
    <property type="component" value="Unassembled WGS sequence"/>
</dbReference>
<name>A0A8H7Z9B5_9ASCO</name>
<dbReference type="Gene3D" id="3.90.180.10">
    <property type="entry name" value="Medium-chain alcohol dehydrogenases, catalytic domain"/>
    <property type="match status" value="1"/>
</dbReference>
<keyword evidence="5" id="KW-1185">Reference proteome</keyword>
<dbReference type="InterPro" id="IPR041694">
    <property type="entry name" value="ADH_N_2"/>
</dbReference>
<protein>
    <recommendedName>
        <fullName evidence="6">Enoyl reductase (ER) domain-containing protein</fullName>
    </recommendedName>
</protein>
<proteinExistence type="predicted"/>
<evidence type="ECO:0000259" key="2">
    <source>
        <dbReference type="Pfam" id="PF00107"/>
    </source>
</evidence>
<accession>A0A8H7Z9B5</accession>
<dbReference type="OrthoDB" id="809632at2759"/>
<dbReference type="AlphaFoldDB" id="A0A8H7Z9B5"/>
<keyword evidence="1" id="KW-0560">Oxidoreductase</keyword>